<dbReference type="EC" id="2.1.1.77" evidence="3"/>
<organism evidence="12 13">
    <name type="scientific">Allokutzneria albata</name>
    <name type="common">Kibdelosporangium albatum</name>
    <dbReference type="NCBI Taxonomy" id="211114"/>
    <lineage>
        <taxon>Bacteria</taxon>
        <taxon>Bacillati</taxon>
        <taxon>Actinomycetota</taxon>
        <taxon>Actinomycetes</taxon>
        <taxon>Pseudonocardiales</taxon>
        <taxon>Pseudonocardiaceae</taxon>
        <taxon>Allokutzneria</taxon>
    </lineage>
</organism>
<evidence type="ECO:0000256" key="6">
    <source>
        <dbReference type="ARBA" id="ARBA00022603"/>
    </source>
</evidence>
<dbReference type="Gene3D" id="3.40.50.150">
    <property type="entry name" value="Vaccinia Virus protein VP39"/>
    <property type="match status" value="1"/>
</dbReference>
<proteinExistence type="inferred from homology"/>
<evidence type="ECO:0000256" key="5">
    <source>
        <dbReference type="ARBA" id="ARBA00022490"/>
    </source>
</evidence>
<dbReference type="STRING" id="211114.SAMN04489726_0176"/>
<comment type="subcellular location">
    <subcellularLocation>
        <location evidence="1">Cytoplasm</location>
    </subcellularLocation>
</comment>
<name>A0A1G9R367_ALLAB</name>
<keyword evidence="13" id="KW-1185">Reference proteome</keyword>
<dbReference type="AlphaFoldDB" id="A0A1G9R367"/>
<dbReference type="InterPro" id="IPR000682">
    <property type="entry name" value="PCMT"/>
</dbReference>
<dbReference type="CDD" id="cd02440">
    <property type="entry name" value="AdoMet_MTases"/>
    <property type="match status" value="1"/>
</dbReference>
<evidence type="ECO:0000313" key="12">
    <source>
        <dbReference type="EMBL" id="SDM17571.1"/>
    </source>
</evidence>
<sequence length="370" mass="39819">MPHVWRTALSGTLERMRLREDLVRALTDSGDLVDQWREAFLAVPRHAFLPDTVWHSEPLKRLSRNENPSQWLAVAYADDCVVTQLDDGAPDGPGLATSSASMPAVVATMLDLLDVEPGMTVCEIGTGTGYNAALLAHRLGARNVTTVEVDPVLARRARAALDAAGYGDVTVVEGDGLHGCPDRAPFDRIISTASAQRIPYAWVRQTKPGGRIVSPWGTAFFSGALVSLTVGTDGVAHGGIAGRASFMDLRAQRVSAIDMDSDIYAEDRAVVTRTSLRAADVIGTYDANIALAVLVPDCHALPTADGLWLVDPGSRSWACVFDGEVRQLGARQLWDEVEAAYRSWTGAGSTRATGWRFTVGPAGQRITRRR</sequence>
<dbReference type="GO" id="GO:0005737">
    <property type="term" value="C:cytoplasm"/>
    <property type="evidence" value="ECO:0007669"/>
    <property type="project" value="UniProtKB-SubCell"/>
</dbReference>
<evidence type="ECO:0000256" key="10">
    <source>
        <dbReference type="ARBA" id="ARBA00031323"/>
    </source>
</evidence>
<accession>A0A1G9R367</accession>
<evidence type="ECO:0000313" key="13">
    <source>
        <dbReference type="Proteomes" id="UP000183376"/>
    </source>
</evidence>
<evidence type="ECO:0000256" key="3">
    <source>
        <dbReference type="ARBA" id="ARBA00011890"/>
    </source>
</evidence>
<comment type="similarity">
    <text evidence="2">Belongs to the methyltransferase superfamily. L-isoaspartyl/D-aspartyl protein methyltransferase family.</text>
</comment>
<keyword evidence="5" id="KW-0963">Cytoplasm</keyword>
<dbReference type="eggNOG" id="COG2518">
    <property type="taxonomic scope" value="Bacteria"/>
</dbReference>
<dbReference type="Proteomes" id="UP000183376">
    <property type="component" value="Chromosome I"/>
</dbReference>
<keyword evidence="7 12" id="KW-0808">Transferase</keyword>
<evidence type="ECO:0000256" key="11">
    <source>
        <dbReference type="ARBA" id="ARBA00031350"/>
    </source>
</evidence>
<evidence type="ECO:0000256" key="1">
    <source>
        <dbReference type="ARBA" id="ARBA00004496"/>
    </source>
</evidence>
<dbReference type="InterPro" id="IPR029063">
    <property type="entry name" value="SAM-dependent_MTases_sf"/>
</dbReference>
<gene>
    <name evidence="12" type="ORF">SAMN04489726_0176</name>
</gene>
<reference evidence="12 13" key="1">
    <citation type="submission" date="2016-10" db="EMBL/GenBank/DDBJ databases">
        <authorList>
            <person name="de Groot N.N."/>
        </authorList>
    </citation>
    <scope>NUCLEOTIDE SEQUENCE [LARGE SCALE GENOMIC DNA]</scope>
    <source>
        <strain evidence="12 13">DSM 44149</strain>
    </source>
</reference>
<dbReference type="Pfam" id="PF01135">
    <property type="entry name" value="PCMT"/>
    <property type="match status" value="1"/>
</dbReference>
<evidence type="ECO:0000256" key="2">
    <source>
        <dbReference type="ARBA" id="ARBA00005369"/>
    </source>
</evidence>
<evidence type="ECO:0000256" key="9">
    <source>
        <dbReference type="ARBA" id="ARBA00030757"/>
    </source>
</evidence>
<dbReference type="SUPFAM" id="SSF53335">
    <property type="entry name" value="S-adenosyl-L-methionine-dependent methyltransferases"/>
    <property type="match status" value="1"/>
</dbReference>
<dbReference type="EMBL" id="LT629701">
    <property type="protein sequence ID" value="SDM17571.1"/>
    <property type="molecule type" value="Genomic_DNA"/>
</dbReference>
<protein>
    <recommendedName>
        <fullName evidence="4">Protein-L-isoaspartate O-methyltransferase</fullName>
        <ecNumber evidence="3">2.1.1.77</ecNumber>
    </recommendedName>
    <alternativeName>
        <fullName evidence="11">L-isoaspartyl protein carboxyl methyltransferase</fullName>
    </alternativeName>
    <alternativeName>
        <fullName evidence="9">Protein L-isoaspartyl methyltransferase</fullName>
    </alternativeName>
    <alternativeName>
        <fullName evidence="10">Protein-beta-aspartate methyltransferase</fullName>
    </alternativeName>
</protein>
<dbReference type="PANTHER" id="PTHR11579:SF0">
    <property type="entry name" value="PROTEIN-L-ISOASPARTATE(D-ASPARTATE) O-METHYLTRANSFERASE"/>
    <property type="match status" value="1"/>
</dbReference>
<evidence type="ECO:0000256" key="8">
    <source>
        <dbReference type="ARBA" id="ARBA00022691"/>
    </source>
</evidence>
<evidence type="ECO:0000256" key="7">
    <source>
        <dbReference type="ARBA" id="ARBA00022679"/>
    </source>
</evidence>
<dbReference type="GO" id="GO:0004719">
    <property type="term" value="F:protein-L-isoaspartate (D-aspartate) O-methyltransferase activity"/>
    <property type="evidence" value="ECO:0007669"/>
    <property type="project" value="UniProtKB-EC"/>
</dbReference>
<dbReference type="GO" id="GO:0032259">
    <property type="term" value="P:methylation"/>
    <property type="evidence" value="ECO:0007669"/>
    <property type="project" value="UniProtKB-KW"/>
</dbReference>
<evidence type="ECO:0000256" key="4">
    <source>
        <dbReference type="ARBA" id="ARBA00013346"/>
    </source>
</evidence>
<dbReference type="PANTHER" id="PTHR11579">
    <property type="entry name" value="PROTEIN-L-ISOASPARTATE O-METHYLTRANSFERASE"/>
    <property type="match status" value="1"/>
</dbReference>
<keyword evidence="8" id="KW-0949">S-adenosyl-L-methionine</keyword>
<keyword evidence="6 12" id="KW-0489">Methyltransferase</keyword>